<name>A0A9P0EYJ7_BEMTA</name>
<keyword evidence="1" id="KW-1133">Transmembrane helix</keyword>
<dbReference type="EMBL" id="OU963862">
    <property type="protein sequence ID" value="CAH0382249.1"/>
    <property type="molecule type" value="Genomic_DNA"/>
</dbReference>
<evidence type="ECO:0000256" key="1">
    <source>
        <dbReference type="SAM" id="Phobius"/>
    </source>
</evidence>
<keyword evidence="3" id="KW-1185">Reference proteome</keyword>
<sequence length="190" mass="21239">MCTPACRDPETSLISRVGQFLFQPICRDTVLFHYAPLLGAANYGLLSVNVINPNVLACYFPNRDVTNILFLHSFTGLGLHLYSRPHLYCLRNPHKMIYGVYGSLIFNFGSVLIWVILGRFLCSQKPSTSVFVGLGSGLTLGLIGKWYLDHVDSTVPHYFVCSSSRSQPELRPCCIQVQQRCPTAFGQCNE</sequence>
<dbReference type="PANTHER" id="PTHR38640">
    <property type="entry name" value="GEO09659P1"/>
    <property type="match status" value="1"/>
</dbReference>
<organism evidence="2 3">
    <name type="scientific">Bemisia tabaci</name>
    <name type="common">Sweetpotato whitefly</name>
    <name type="synonym">Aleurodes tabaci</name>
    <dbReference type="NCBI Taxonomy" id="7038"/>
    <lineage>
        <taxon>Eukaryota</taxon>
        <taxon>Metazoa</taxon>
        <taxon>Ecdysozoa</taxon>
        <taxon>Arthropoda</taxon>
        <taxon>Hexapoda</taxon>
        <taxon>Insecta</taxon>
        <taxon>Pterygota</taxon>
        <taxon>Neoptera</taxon>
        <taxon>Paraneoptera</taxon>
        <taxon>Hemiptera</taxon>
        <taxon>Sternorrhyncha</taxon>
        <taxon>Aleyrodoidea</taxon>
        <taxon>Aleyrodidae</taxon>
        <taxon>Aleyrodinae</taxon>
        <taxon>Bemisia</taxon>
    </lineage>
</organism>
<dbReference type="AlphaFoldDB" id="A0A9P0EYJ7"/>
<reference evidence="2" key="1">
    <citation type="submission" date="2021-12" db="EMBL/GenBank/DDBJ databases">
        <authorList>
            <person name="King R."/>
        </authorList>
    </citation>
    <scope>NUCLEOTIDE SEQUENCE</scope>
</reference>
<protein>
    <submittedName>
        <fullName evidence="2">Uncharacterized protein</fullName>
    </submittedName>
</protein>
<evidence type="ECO:0000313" key="3">
    <source>
        <dbReference type="Proteomes" id="UP001152759"/>
    </source>
</evidence>
<feature type="transmembrane region" description="Helical" evidence="1">
    <location>
        <begin position="96"/>
        <end position="117"/>
    </location>
</feature>
<proteinExistence type="predicted"/>
<dbReference type="PANTHER" id="PTHR38640:SF1">
    <property type="entry name" value="GEO09659P1"/>
    <property type="match status" value="1"/>
</dbReference>
<feature type="transmembrane region" description="Helical" evidence="1">
    <location>
        <begin position="129"/>
        <end position="148"/>
    </location>
</feature>
<gene>
    <name evidence="2" type="ORF">BEMITA_LOCUS1814</name>
</gene>
<dbReference type="Proteomes" id="UP001152759">
    <property type="component" value="Chromosome 1"/>
</dbReference>
<keyword evidence="1" id="KW-0812">Transmembrane</keyword>
<accession>A0A9P0EYJ7</accession>
<evidence type="ECO:0000313" key="2">
    <source>
        <dbReference type="EMBL" id="CAH0382249.1"/>
    </source>
</evidence>
<keyword evidence="1" id="KW-0472">Membrane</keyword>
<dbReference type="OrthoDB" id="5915502at2759"/>